<proteinExistence type="predicted"/>
<keyword evidence="2" id="KW-1185">Reference proteome</keyword>
<evidence type="ECO:0000313" key="2">
    <source>
        <dbReference type="Proteomes" id="UP000663866"/>
    </source>
</evidence>
<dbReference type="EMBL" id="CAJOBG010089631">
    <property type="protein sequence ID" value="CAF4660194.1"/>
    <property type="molecule type" value="Genomic_DNA"/>
</dbReference>
<comment type="caution">
    <text evidence="1">The sequence shown here is derived from an EMBL/GenBank/DDBJ whole genome shotgun (WGS) entry which is preliminary data.</text>
</comment>
<dbReference type="AlphaFoldDB" id="A0A821GA39"/>
<evidence type="ECO:0000313" key="1">
    <source>
        <dbReference type="EMBL" id="CAF4660194.1"/>
    </source>
</evidence>
<gene>
    <name evidence="1" type="ORF">OVN521_LOCUS47066</name>
</gene>
<sequence>MTSTDSSNIPVTNHVATLLDELITWRTIGNKQPDTRGTTNIQPHGGAWMPADRSFDRILF</sequence>
<feature type="non-terminal residue" evidence="1">
    <location>
        <position position="1"/>
    </location>
</feature>
<accession>A0A821GA39</accession>
<dbReference type="Proteomes" id="UP000663866">
    <property type="component" value="Unassembled WGS sequence"/>
</dbReference>
<protein>
    <submittedName>
        <fullName evidence="1">Uncharacterized protein</fullName>
    </submittedName>
</protein>
<name>A0A821GA39_9BILA</name>
<reference evidence="1" key="1">
    <citation type="submission" date="2021-02" db="EMBL/GenBank/DDBJ databases">
        <authorList>
            <person name="Nowell W R."/>
        </authorList>
    </citation>
    <scope>NUCLEOTIDE SEQUENCE</scope>
</reference>
<organism evidence="1 2">
    <name type="scientific">Rotaria magnacalcarata</name>
    <dbReference type="NCBI Taxonomy" id="392030"/>
    <lineage>
        <taxon>Eukaryota</taxon>
        <taxon>Metazoa</taxon>
        <taxon>Spiralia</taxon>
        <taxon>Gnathifera</taxon>
        <taxon>Rotifera</taxon>
        <taxon>Eurotatoria</taxon>
        <taxon>Bdelloidea</taxon>
        <taxon>Philodinida</taxon>
        <taxon>Philodinidae</taxon>
        <taxon>Rotaria</taxon>
    </lineage>
</organism>